<evidence type="ECO:0000313" key="3">
    <source>
        <dbReference type="Proteomes" id="UP001490365"/>
    </source>
</evidence>
<gene>
    <name evidence="2" type="ORF">ABT211_37120</name>
</gene>
<dbReference type="Gene3D" id="1.10.10.10">
    <property type="entry name" value="Winged helix-like DNA-binding domain superfamily/Winged helix DNA-binding domain"/>
    <property type="match status" value="1"/>
</dbReference>
<feature type="domain" description="HTH marR-type" evidence="1">
    <location>
        <begin position="11"/>
        <end position="147"/>
    </location>
</feature>
<dbReference type="EMBL" id="JBEOZM010000025">
    <property type="protein sequence ID" value="MER6272851.1"/>
    <property type="molecule type" value="Genomic_DNA"/>
</dbReference>
<evidence type="ECO:0000259" key="1">
    <source>
        <dbReference type="PROSITE" id="PS50995"/>
    </source>
</evidence>
<reference evidence="2 3" key="1">
    <citation type="submission" date="2024-06" db="EMBL/GenBank/DDBJ databases">
        <title>The Natural Products Discovery Center: Release of the First 8490 Sequenced Strains for Exploring Actinobacteria Biosynthetic Diversity.</title>
        <authorList>
            <person name="Kalkreuter E."/>
            <person name="Kautsar S.A."/>
            <person name="Yang D."/>
            <person name="Bader C.D."/>
            <person name="Teijaro C.N."/>
            <person name="Fluegel L."/>
            <person name="Davis C.M."/>
            <person name="Simpson J.R."/>
            <person name="Lauterbach L."/>
            <person name="Steele A.D."/>
            <person name="Gui C."/>
            <person name="Meng S."/>
            <person name="Li G."/>
            <person name="Viehrig K."/>
            <person name="Ye F."/>
            <person name="Su P."/>
            <person name="Kiefer A.F."/>
            <person name="Nichols A."/>
            <person name="Cepeda A.J."/>
            <person name="Yan W."/>
            <person name="Fan B."/>
            <person name="Jiang Y."/>
            <person name="Adhikari A."/>
            <person name="Zheng C.-J."/>
            <person name="Schuster L."/>
            <person name="Cowan T.M."/>
            <person name="Smanski M.J."/>
            <person name="Chevrette M.G."/>
            <person name="De Carvalho L.P.S."/>
            <person name="Shen B."/>
        </authorList>
    </citation>
    <scope>NUCLEOTIDE SEQUENCE [LARGE SCALE GENOMIC DNA]</scope>
    <source>
        <strain evidence="2 3">NPDC001694</strain>
    </source>
</reference>
<dbReference type="Pfam" id="PF12802">
    <property type="entry name" value="MarR_2"/>
    <property type="match status" value="1"/>
</dbReference>
<dbReference type="Proteomes" id="UP001490365">
    <property type="component" value="Unassembled WGS sequence"/>
</dbReference>
<dbReference type="InterPro" id="IPR036390">
    <property type="entry name" value="WH_DNA-bd_sf"/>
</dbReference>
<dbReference type="SUPFAM" id="SSF46785">
    <property type="entry name" value="Winged helix' DNA-binding domain"/>
    <property type="match status" value="1"/>
</dbReference>
<comment type="caution">
    <text evidence="2">The sequence shown here is derived from an EMBL/GenBank/DDBJ whole genome shotgun (WGS) entry which is preliminary data.</text>
</comment>
<accession>A0ABV1TS34</accession>
<evidence type="ECO:0000313" key="2">
    <source>
        <dbReference type="EMBL" id="MER6272851.1"/>
    </source>
</evidence>
<keyword evidence="3" id="KW-1185">Reference proteome</keyword>
<dbReference type="RefSeq" id="WP_351961146.1">
    <property type="nucleotide sequence ID" value="NZ_JBEOZM010000025.1"/>
</dbReference>
<dbReference type="PANTHER" id="PTHR33164:SF99">
    <property type="entry name" value="MARR FAMILY REGULATORY PROTEIN"/>
    <property type="match status" value="1"/>
</dbReference>
<dbReference type="InterPro" id="IPR039422">
    <property type="entry name" value="MarR/SlyA-like"/>
</dbReference>
<sequence length="167" mass="18744">MESIESADVDTQHSVRVFSSAARWLTEQVGQEIRRETGMWQIHYEMLSWLAEAPEGQLGLTRLARRMGISTSRLSHLVDRTREHGWVERVPDPVSRRIVLARLTGAGRDALRAAAPLQLACVRSHFLDRLTPAQVEQLREISEALIGPVDHHDEGVGADSEYAERSA</sequence>
<dbReference type="PROSITE" id="PS50995">
    <property type="entry name" value="HTH_MARR_2"/>
    <property type="match status" value="1"/>
</dbReference>
<dbReference type="InterPro" id="IPR000835">
    <property type="entry name" value="HTH_MarR-typ"/>
</dbReference>
<dbReference type="SMART" id="SM00347">
    <property type="entry name" value="HTH_MARR"/>
    <property type="match status" value="1"/>
</dbReference>
<organism evidence="2 3">
    <name type="scientific">Streptomyces sp. 900105755</name>
    <dbReference type="NCBI Taxonomy" id="3154389"/>
    <lineage>
        <taxon>Bacteria</taxon>
        <taxon>Bacillati</taxon>
        <taxon>Actinomycetota</taxon>
        <taxon>Actinomycetes</taxon>
        <taxon>Kitasatosporales</taxon>
        <taxon>Streptomycetaceae</taxon>
        <taxon>Streptomyces</taxon>
    </lineage>
</organism>
<name>A0ABV1TS34_9ACTN</name>
<dbReference type="InterPro" id="IPR036388">
    <property type="entry name" value="WH-like_DNA-bd_sf"/>
</dbReference>
<protein>
    <submittedName>
        <fullName evidence="2">MarR family transcriptional regulator</fullName>
    </submittedName>
</protein>
<proteinExistence type="predicted"/>
<dbReference type="PANTHER" id="PTHR33164">
    <property type="entry name" value="TRANSCRIPTIONAL REGULATOR, MARR FAMILY"/>
    <property type="match status" value="1"/>
</dbReference>